<name>A0AAV1AZ99_VICFA</name>
<keyword evidence="2" id="KW-1185">Reference proteome</keyword>
<accession>A0AAV1AZ99</accession>
<evidence type="ECO:0000313" key="2">
    <source>
        <dbReference type="Proteomes" id="UP001157006"/>
    </source>
</evidence>
<protein>
    <submittedName>
        <fullName evidence="1">Uncharacterized protein</fullName>
    </submittedName>
</protein>
<dbReference type="Proteomes" id="UP001157006">
    <property type="component" value="Chromosome 5"/>
</dbReference>
<sequence>MKIPEETHRNVERSLKRERVLGKKLCFRNTIIASDSKLQLLNTIYRPLASICCILLDIIRIEELLNLDKMSYSNWLQLEIITVQFNLQLPSVKILIMPLWIVNSWIGLVLVNDAIFLCYAGRFMWEFSILNQEGLLGCDATGFLVDCRAAIISF</sequence>
<gene>
    <name evidence="1" type="ORF">VFH_V175400</name>
</gene>
<reference evidence="1 2" key="1">
    <citation type="submission" date="2023-01" db="EMBL/GenBank/DDBJ databases">
        <authorList>
            <person name="Kreplak J."/>
        </authorList>
    </citation>
    <scope>NUCLEOTIDE SEQUENCE [LARGE SCALE GENOMIC DNA]</scope>
</reference>
<evidence type="ECO:0000313" key="1">
    <source>
        <dbReference type="EMBL" id="CAI8615366.1"/>
    </source>
</evidence>
<proteinExistence type="predicted"/>
<organism evidence="1 2">
    <name type="scientific">Vicia faba</name>
    <name type="common">Broad bean</name>
    <name type="synonym">Faba vulgaris</name>
    <dbReference type="NCBI Taxonomy" id="3906"/>
    <lineage>
        <taxon>Eukaryota</taxon>
        <taxon>Viridiplantae</taxon>
        <taxon>Streptophyta</taxon>
        <taxon>Embryophyta</taxon>
        <taxon>Tracheophyta</taxon>
        <taxon>Spermatophyta</taxon>
        <taxon>Magnoliopsida</taxon>
        <taxon>eudicotyledons</taxon>
        <taxon>Gunneridae</taxon>
        <taxon>Pentapetalae</taxon>
        <taxon>rosids</taxon>
        <taxon>fabids</taxon>
        <taxon>Fabales</taxon>
        <taxon>Fabaceae</taxon>
        <taxon>Papilionoideae</taxon>
        <taxon>50 kb inversion clade</taxon>
        <taxon>NPAAA clade</taxon>
        <taxon>Hologalegina</taxon>
        <taxon>IRL clade</taxon>
        <taxon>Fabeae</taxon>
        <taxon>Vicia</taxon>
    </lineage>
</organism>
<dbReference type="EMBL" id="OX451740">
    <property type="protein sequence ID" value="CAI8615366.1"/>
    <property type="molecule type" value="Genomic_DNA"/>
</dbReference>
<dbReference type="AlphaFoldDB" id="A0AAV1AZ99"/>